<accession>R8CII0</accession>
<evidence type="ECO:0008006" key="3">
    <source>
        <dbReference type="Google" id="ProtNLM"/>
    </source>
</evidence>
<gene>
    <name evidence="1" type="ORF">IGA_05694</name>
</gene>
<dbReference type="AlphaFoldDB" id="R8CII0"/>
<dbReference type="Proteomes" id="UP000014003">
    <property type="component" value="Unassembled WGS sequence"/>
</dbReference>
<organism evidence="1 2">
    <name type="scientific">Bacillus cereus HuA3-9</name>
    <dbReference type="NCBI Taxonomy" id="1053205"/>
    <lineage>
        <taxon>Bacteria</taxon>
        <taxon>Bacillati</taxon>
        <taxon>Bacillota</taxon>
        <taxon>Bacilli</taxon>
        <taxon>Bacillales</taxon>
        <taxon>Bacillaceae</taxon>
        <taxon>Bacillus</taxon>
        <taxon>Bacillus cereus group</taxon>
    </lineage>
</organism>
<dbReference type="RefSeq" id="WP_016094927.1">
    <property type="nucleotide sequence ID" value="NZ_KB976126.1"/>
</dbReference>
<evidence type="ECO:0000313" key="2">
    <source>
        <dbReference type="Proteomes" id="UP000014003"/>
    </source>
</evidence>
<dbReference type="PATRIC" id="fig|1053205.3.peg.5748"/>
<dbReference type="HOGENOM" id="CLU_2582179_0_0_9"/>
<dbReference type="EMBL" id="AHDZ01000070">
    <property type="protein sequence ID" value="EOO11431.1"/>
    <property type="molecule type" value="Genomic_DNA"/>
</dbReference>
<reference evidence="1 2" key="1">
    <citation type="submission" date="2012-12" db="EMBL/GenBank/DDBJ databases">
        <title>The Genome Sequence of Bacillus cereus HuA3-9.</title>
        <authorList>
            <consortium name="The Broad Institute Genome Sequencing Platform"/>
            <consortium name="The Broad Institute Genome Sequencing Center for Infectious Disease"/>
            <person name="Feldgarden M."/>
            <person name="Van der Auwera G.A."/>
            <person name="Mahillon J."/>
            <person name="Duprez V."/>
            <person name="Timmery S."/>
            <person name="Mattelet C."/>
            <person name="Dierick K."/>
            <person name="Sun M."/>
            <person name="Yu Z."/>
            <person name="Zhu L."/>
            <person name="Hu X."/>
            <person name="Shank E.B."/>
            <person name="Swiecicka I."/>
            <person name="Hansen B.M."/>
            <person name="Andrup L."/>
            <person name="Walker B."/>
            <person name="Young S.K."/>
            <person name="Zeng Q."/>
            <person name="Gargeya S."/>
            <person name="Fitzgerald M."/>
            <person name="Haas B."/>
            <person name="Abouelleil A."/>
            <person name="Alvarado L."/>
            <person name="Arachchi H.M."/>
            <person name="Berlin A.M."/>
            <person name="Chapman S.B."/>
            <person name="Dewar J."/>
            <person name="Goldberg J."/>
            <person name="Griggs A."/>
            <person name="Gujja S."/>
            <person name="Hansen M."/>
            <person name="Howarth C."/>
            <person name="Imamovic A."/>
            <person name="Larimer J."/>
            <person name="McCowan C."/>
            <person name="Murphy C."/>
            <person name="Neiman D."/>
            <person name="Pearson M."/>
            <person name="Priest M."/>
            <person name="Roberts A."/>
            <person name="Saif S."/>
            <person name="Shea T."/>
            <person name="Sisk P."/>
            <person name="Sykes S."/>
            <person name="Wortman J."/>
            <person name="Nusbaum C."/>
            <person name="Birren B."/>
        </authorList>
    </citation>
    <scope>NUCLEOTIDE SEQUENCE [LARGE SCALE GENOMIC DNA]</scope>
    <source>
        <strain evidence="1 2">HuA3-9</strain>
    </source>
</reference>
<proteinExistence type="predicted"/>
<sequence>MYIKEVKVTGDALYGRRWELYGYQKELIGDIKNIDAMVIESGNQFLFDGALFTVVNIEELEGETHYRLDEVRPAPIKLEV</sequence>
<name>R8CII0_BACCE</name>
<evidence type="ECO:0000313" key="1">
    <source>
        <dbReference type="EMBL" id="EOO11431.1"/>
    </source>
</evidence>
<comment type="caution">
    <text evidence="1">The sequence shown here is derived from an EMBL/GenBank/DDBJ whole genome shotgun (WGS) entry which is preliminary data.</text>
</comment>
<protein>
    <recommendedName>
        <fullName evidence="3">Phage protein</fullName>
    </recommendedName>
</protein>